<keyword evidence="5" id="KW-0645">Protease</keyword>
<gene>
    <name evidence="15" type="ORF">B0T22DRAFT_247412</name>
</gene>
<dbReference type="GO" id="GO:0005524">
    <property type="term" value="F:ATP binding"/>
    <property type="evidence" value="ECO:0007669"/>
    <property type="project" value="UniProtKB-KW"/>
</dbReference>
<reference evidence="15" key="1">
    <citation type="journal article" date="2023" name="Mol. Phylogenet. Evol.">
        <title>Genome-scale phylogeny and comparative genomics of the fungal order Sordariales.</title>
        <authorList>
            <person name="Hensen N."/>
            <person name="Bonometti L."/>
            <person name="Westerberg I."/>
            <person name="Brannstrom I.O."/>
            <person name="Guillou S."/>
            <person name="Cros-Aarteil S."/>
            <person name="Calhoun S."/>
            <person name="Haridas S."/>
            <person name="Kuo A."/>
            <person name="Mondo S."/>
            <person name="Pangilinan J."/>
            <person name="Riley R."/>
            <person name="LaButti K."/>
            <person name="Andreopoulos B."/>
            <person name="Lipzen A."/>
            <person name="Chen C."/>
            <person name="Yan M."/>
            <person name="Daum C."/>
            <person name="Ng V."/>
            <person name="Clum A."/>
            <person name="Steindorff A."/>
            <person name="Ohm R.A."/>
            <person name="Martin F."/>
            <person name="Silar P."/>
            <person name="Natvig D.O."/>
            <person name="Lalanne C."/>
            <person name="Gautier V."/>
            <person name="Ament-Velasquez S.L."/>
            <person name="Kruys A."/>
            <person name="Hutchinson M.I."/>
            <person name="Powell A.J."/>
            <person name="Barry K."/>
            <person name="Miller A.N."/>
            <person name="Grigoriev I.V."/>
            <person name="Debuchy R."/>
            <person name="Gladieux P."/>
            <person name="Hiltunen Thoren M."/>
            <person name="Johannesson H."/>
        </authorList>
    </citation>
    <scope>NUCLEOTIDE SEQUENCE</scope>
    <source>
        <strain evidence="15">CBS 314.62</strain>
    </source>
</reference>
<evidence type="ECO:0000259" key="14">
    <source>
        <dbReference type="SMART" id="SM00382"/>
    </source>
</evidence>
<reference evidence="15" key="2">
    <citation type="submission" date="2023-06" db="EMBL/GenBank/DDBJ databases">
        <authorList>
            <consortium name="Lawrence Berkeley National Laboratory"/>
            <person name="Haridas S."/>
            <person name="Hensen N."/>
            <person name="Bonometti L."/>
            <person name="Westerberg I."/>
            <person name="Brannstrom I.O."/>
            <person name="Guillou S."/>
            <person name="Cros-Aarteil S."/>
            <person name="Calhoun S."/>
            <person name="Kuo A."/>
            <person name="Mondo S."/>
            <person name="Pangilinan J."/>
            <person name="Riley R."/>
            <person name="Labutti K."/>
            <person name="Andreopoulos B."/>
            <person name="Lipzen A."/>
            <person name="Chen C."/>
            <person name="Yanf M."/>
            <person name="Daum C."/>
            <person name="Ng V."/>
            <person name="Clum A."/>
            <person name="Steindorff A."/>
            <person name="Ohm R."/>
            <person name="Martin F."/>
            <person name="Silar P."/>
            <person name="Natvig D."/>
            <person name="Lalanne C."/>
            <person name="Gautier V."/>
            <person name="Ament-Velasquez S.L."/>
            <person name="Kruys A."/>
            <person name="Hutchinson M.I."/>
            <person name="Powell A.J."/>
            <person name="Barry K."/>
            <person name="Miller A.N."/>
            <person name="Grigoriev I.V."/>
            <person name="Debuchy R."/>
            <person name="Gladieux P."/>
            <person name="Thoren M.H."/>
            <person name="Johannesson H."/>
        </authorList>
    </citation>
    <scope>NUCLEOTIDE SEQUENCE</scope>
    <source>
        <strain evidence="15">CBS 314.62</strain>
    </source>
</reference>
<evidence type="ECO:0000313" key="15">
    <source>
        <dbReference type="EMBL" id="KAK3683445.1"/>
    </source>
</evidence>
<proteinExistence type="inferred from homology"/>
<dbReference type="FunFam" id="3.40.50.300:FF:000175">
    <property type="entry name" value="ATP-dependent zinc metalloprotease FTSH 4"/>
    <property type="match status" value="1"/>
</dbReference>
<dbReference type="GO" id="GO:0016887">
    <property type="term" value="F:ATP hydrolysis activity"/>
    <property type="evidence" value="ECO:0007669"/>
    <property type="project" value="InterPro"/>
</dbReference>
<dbReference type="InterPro" id="IPR027417">
    <property type="entry name" value="P-loop_NTPase"/>
</dbReference>
<dbReference type="PANTHER" id="PTHR23076:SF97">
    <property type="entry name" value="ATP-DEPENDENT ZINC METALLOPROTEASE YME1L1"/>
    <property type="match status" value="1"/>
</dbReference>
<comment type="subcellular location">
    <subcellularLocation>
        <location evidence="2">Membrane</location>
    </subcellularLocation>
</comment>
<keyword evidence="9" id="KW-0862">Zinc</keyword>
<keyword evidence="7" id="KW-0547">Nucleotide-binding</keyword>
<evidence type="ECO:0000256" key="8">
    <source>
        <dbReference type="ARBA" id="ARBA00022801"/>
    </source>
</evidence>
<name>A0AAE0X2B1_9PEZI</name>
<keyword evidence="10" id="KW-0067">ATP-binding</keyword>
<dbReference type="FunFam" id="1.20.58.760:FF:000001">
    <property type="entry name" value="ATP-dependent zinc metalloprotease FtsH"/>
    <property type="match status" value="1"/>
</dbReference>
<dbReference type="AlphaFoldDB" id="A0AAE0X2B1"/>
<dbReference type="PROSITE" id="PS00674">
    <property type="entry name" value="AAA"/>
    <property type="match status" value="1"/>
</dbReference>
<comment type="cofactor">
    <cofactor evidence="1">
        <name>Zn(2+)</name>
        <dbReference type="ChEBI" id="CHEBI:29105"/>
    </cofactor>
</comment>
<dbReference type="Pfam" id="PF01434">
    <property type="entry name" value="Peptidase_M41"/>
    <property type="match status" value="1"/>
</dbReference>
<dbReference type="GO" id="GO:0004222">
    <property type="term" value="F:metalloendopeptidase activity"/>
    <property type="evidence" value="ECO:0007669"/>
    <property type="project" value="InterPro"/>
</dbReference>
<feature type="domain" description="AAA+ ATPase" evidence="14">
    <location>
        <begin position="419"/>
        <end position="555"/>
    </location>
</feature>
<feature type="region of interest" description="Disordered" evidence="13">
    <location>
        <begin position="266"/>
        <end position="286"/>
    </location>
</feature>
<dbReference type="Pfam" id="PF21232">
    <property type="entry name" value="Yme1-like_N"/>
    <property type="match status" value="1"/>
</dbReference>
<dbReference type="InterPro" id="IPR003959">
    <property type="entry name" value="ATPase_AAA_core"/>
</dbReference>
<dbReference type="Proteomes" id="UP001270362">
    <property type="component" value="Unassembled WGS sequence"/>
</dbReference>
<dbReference type="GO" id="GO:0006515">
    <property type="term" value="P:protein quality control for misfolded or incompletely synthesized proteins"/>
    <property type="evidence" value="ECO:0007669"/>
    <property type="project" value="TreeGrafter"/>
</dbReference>
<dbReference type="Pfam" id="PF17862">
    <property type="entry name" value="AAA_lid_3"/>
    <property type="match status" value="1"/>
</dbReference>
<dbReference type="GO" id="GO:0007005">
    <property type="term" value="P:mitochondrion organization"/>
    <property type="evidence" value="ECO:0007669"/>
    <property type="project" value="TreeGrafter"/>
</dbReference>
<keyword evidence="8" id="KW-0378">Hydrolase</keyword>
<dbReference type="InterPro" id="IPR048438">
    <property type="entry name" value="Yme1-like_N"/>
</dbReference>
<dbReference type="Gene3D" id="1.20.58.760">
    <property type="entry name" value="Peptidase M41"/>
    <property type="match status" value="1"/>
</dbReference>
<accession>A0AAE0X2B1</accession>
<evidence type="ECO:0000256" key="13">
    <source>
        <dbReference type="SAM" id="MobiDB-lite"/>
    </source>
</evidence>
<evidence type="ECO:0000256" key="9">
    <source>
        <dbReference type="ARBA" id="ARBA00022833"/>
    </source>
</evidence>
<feature type="compositionally biased region" description="Low complexity" evidence="13">
    <location>
        <begin position="271"/>
        <end position="286"/>
    </location>
</feature>
<dbReference type="Gene3D" id="3.40.50.300">
    <property type="entry name" value="P-loop containing nucleotide triphosphate hydrolases"/>
    <property type="match status" value="1"/>
</dbReference>
<dbReference type="PANTHER" id="PTHR23076">
    <property type="entry name" value="METALLOPROTEASE M41 FTSH"/>
    <property type="match status" value="1"/>
</dbReference>
<comment type="caution">
    <text evidence="15">The sequence shown here is derived from an EMBL/GenBank/DDBJ whole genome shotgun (WGS) entry which is preliminary data.</text>
</comment>
<comment type="similarity">
    <text evidence="3">In the C-terminal section; belongs to the peptidase M41 family.</text>
</comment>
<evidence type="ECO:0000256" key="10">
    <source>
        <dbReference type="ARBA" id="ARBA00022840"/>
    </source>
</evidence>
<sequence length="882" mass="94169">MAFHSSGLPSLAAAATELWPSIANSLIVPWRVSTTSSPATPTSTSTSTTSTSHPSKVHYSRAAAVAPSSPSSSQSTAGATSSFSVSALQGAAVDAKPELPDFFRDSSLPASILARAATNVSPTNIFSVISSMSPGSLAMANPLFRRSYSALMSRPLGAALPGLRSMSTYQPSRLQSTLRWSSPIYPSVQHRGFGTGGISRGLLANREAAANRNPNSASAQNAFYQALLNANMPAIVVERYQSGRFATNEGAEMAYQKALSRLNGSGGVAGQGSNSNGSSLHSSGYSHEQANAAATAGAAHHYGGNMAAAKGLQVGQVSGGPIHVVVDEGYSNKFLRWFKFLVWFGLATYLSMAVVTMLVEGLNTLRRPGAKLDNTEAKAENQKARFADVHGCDEAKEELQELVDFLRNPEKFSTLGGKMPKGVLLVGPPGTGKTLLARAVAGEAGVPFFFMSGSEFEEVYVGVGAKRVRDLFAAAKAKSPSIVFIDELDAIGGRRSSKDMSYARQTLNQLLTELDGFEQNSGVIILAATNFPESLDKALTRPGRFDRHVAVTLPDVRGRIEILKHHAKKIKAGADVNIEAIASRTAGLSGAELENIVNQAAVHASKMKARAVSQSDFEWAKDKIIMGAERKSMVITPKEKEMTAYHEAGHALVAYYATHESSELYKVTVLPRGQTLGHTAFLPQMDKYSYTVRDYLSQIDRAMGGKVAEEIVYGNELVTSGVSADLDMATQIAWTMVAQLGMSELLGPVEYLRKYNQLSSETRAMVESEVKKVLDQSYERARKLLLSRRKELDLLALALVEYETLDKNEVGKVLRGEKLPDRISVPPGPMTVPKPTNSIESGIPLPPIPSDSSPGAGSEGSGSPHPPAPPPPAAARDIQRED</sequence>
<keyword evidence="11" id="KW-0482">Metalloprotease</keyword>
<keyword evidence="16" id="KW-1185">Reference proteome</keyword>
<evidence type="ECO:0000256" key="11">
    <source>
        <dbReference type="ARBA" id="ARBA00023049"/>
    </source>
</evidence>
<dbReference type="Pfam" id="PF00004">
    <property type="entry name" value="AAA"/>
    <property type="match status" value="1"/>
</dbReference>
<keyword evidence="6" id="KW-0479">Metal-binding</keyword>
<dbReference type="NCBIfam" id="TIGR01241">
    <property type="entry name" value="FtsH_fam"/>
    <property type="match status" value="1"/>
</dbReference>
<dbReference type="EMBL" id="JAULSO010000004">
    <property type="protein sequence ID" value="KAK3683445.1"/>
    <property type="molecule type" value="Genomic_DNA"/>
</dbReference>
<dbReference type="InterPro" id="IPR003960">
    <property type="entry name" value="ATPase_AAA_CS"/>
</dbReference>
<protein>
    <recommendedName>
        <fullName evidence="14">AAA+ ATPase domain-containing protein</fullName>
    </recommendedName>
</protein>
<evidence type="ECO:0000256" key="2">
    <source>
        <dbReference type="ARBA" id="ARBA00004370"/>
    </source>
</evidence>
<evidence type="ECO:0000256" key="4">
    <source>
        <dbReference type="ARBA" id="ARBA00010550"/>
    </source>
</evidence>
<dbReference type="GO" id="GO:0005743">
    <property type="term" value="C:mitochondrial inner membrane"/>
    <property type="evidence" value="ECO:0007669"/>
    <property type="project" value="TreeGrafter"/>
</dbReference>
<dbReference type="SUPFAM" id="SSF52540">
    <property type="entry name" value="P-loop containing nucleoside triphosphate hydrolases"/>
    <property type="match status" value="1"/>
</dbReference>
<organism evidence="15 16">
    <name type="scientific">Podospora appendiculata</name>
    <dbReference type="NCBI Taxonomy" id="314037"/>
    <lineage>
        <taxon>Eukaryota</taxon>
        <taxon>Fungi</taxon>
        <taxon>Dikarya</taxon>
        <taxon>Ascomycota</taxon>
        <taxon>Pezizomycotina</taxon>
        <taxon>Sordariomycetes</taxon>
        <taxon>Sordariomycetidae</taxon>
        <taxon>Sordariales</taxon>
        <taxon>Podosporaceae</taxon>
        <taxon>Podospora</taxon>
    </lineage>
</organism>
<dbReference type="SMART" id="SM00382">
    <property type="entry name" value="AAA"/>
    <property type="match status" value="1"/>
</dbReference>
<evidence type="ECO:0000256" key="12">
    <source>
        <dbReference type="ARBA" id="ARBA00023136"/>
    </source>
</evidence>
<dbReference type="InterPro" id="IPR037219">
    <property type="entry name" value="Peptidase_M41-like"/>
</dbReference>
<dbReference type="InterPro" id="IPR005936">
    <property type="entry name" value="FtsH"/>
</dbReference>
<evidence type="ECO:0000256" key="6">
    <source>
        <dbReference type="ARBA" id="ARBA00022723"/>
    </source>
</evidence>
<comment type="similarity">
    <text evidence="4">In the N-terminal section; belongs to the AAA ATPase family.</text>
</comment>
<dbReference type="GO" id="GO:0046872">
    <property type="term" value="F:metal ion binding"/>
    <property type="evidence" value="ECO:0007669"/>
    <property type="project" value="UniProtKB-KW"/>
</dbReference>
<dbReference type="CDD" id="cd19501">
    <property type="entry name" value="RecA-like_FtsH"/>
    <property type="match status" value="1"/>
</dbReference>
<dbReference type="InterPro" id="IPR000642">
    <property type="entry name" value="Peptidase_M41"/>
</dbReference>
<evidence type="ECO:0000256" key="3">
    <source>
        <dbReference type="ARBA" id="ARBA00010044"/>
    </source>
</evidence>
<dbReference type="GO" id="GO:0004176">
    <property type="term" value="F:ATP-dependent peptidase activity"/>
    <property type="evidence" value="ECO:0007669"/>
    <property type="project" value="InterPro"/>
</dbReference>
<dbReference type="FunFam" id="1.10.8.60:FF:000001">
    <property type="entry name" value="ATP-dependent zinc metalloprotease FtsH"/>
    <property type="match status" value="1"/>
</dbReference>
<dbReference type="InterPro" id="IPR003593">
    <property type="entry name" value="AAA+_ATPase"/>
</dbReference>
<feature type="region of interest" description="Disordered" evidence="13">
    <location>
        <begin position="819"/>
        <end position="882"/>
    </location>
</feature>
<keyword evidence="12" id="KW-0472">Membrane</keyword>
<dbReference type="SUPFAM" id="SSF140990">
    <property type="entry name" value="FtsH protease domain-like"/>
    <property type="match status" value="1"/>
</dbReference>
<evidence type="ECO:0000256" key="5">
    <source>
        <dbReference type="ARBA" id="ARBA00022670"/>
    </source>
</evidence>
<feature type="region of interest" description="Disordered" evidence="13">
    <location>
        <begin position="34"/>
        <end position="77"/>
    </location>
</feature>
<feature type="compositionally biased region" description="Pro residues" evidence="13">
    <location>
        <begin position="864"/>
        <end position="873"/>
    </location>
</feature>
<dbReference type="HAMAP" id="MF_01458">
    <property type="entry name" value="FtsH"/>
    <property type="match status" value="1"/>
</dbReference>
<dbReference type="InterPro" id="IPR041569">
    <property type="entry name" value="AAA_lid_3"/>
</dbReference>
<evidence type="ECO:0000256" key="1">
    <source>
        <dbReference type="ARBA" id="ARBA00001947"/>
    </source>
</evidence>
<evidence type="ECO:0000256" key="7">
    <source>
        <dbReference type="ARBA" id="ARBA00022741"/>
    </source>
</evidence>
<evidence type="ECO:0000313" key="16">
    <source>
        <dbReference type="Proteomes" id="UP001270362"/>
    </source>
</evidence>
<dbReference type="Gene3D" id="1.10.8.60">
    <property type="match status" value="1"/>
</dbReference>